<dbReference type="AlphaFoldDB" id="A0A348HFH4"/>
<dbReference type="Pfam" id="PF00460">
    <property type="entry name" value="Flg_bb_rod"/>
    <property type="match status" value="1"/>
</dbReference>
<dbReference type="NCBIfam" id="NF004238">
    <property type="entry name" value="PRK05682.1-1"/>
    <property type="match status" value="1"/>
</dbReference>
<sequence length="380" mass="39663">MSFTQGVSGLKAASSSLDTIGNNISNSQTVGFKGARTEFADIYAGATGIGTRVTGTSQDFSSGSIEQSSRELDLAINGSGFFRLTQGNQTVYSRNGQFNLDKDGYLVNSTGGQLTGYTGTTTGGEPAAIQVNRNAMAAKATTSAAASYNLNSNTEVGQGSSRSLTVYDSQGNSHSVQVTFTKTASNTWDAKAAIDGRTDNVQSSSLVFDSNGQLTSGQTMALNFGDLNNGTSAFNATLDFTGSTQYSRDFSNISISQDGYKAGDYSSLSIDSTGQIIAKYSNDQKQTLGTIVMGTFSNMNGLSPIGDTAYVETTESGQALLGTPGTGALGSLQSSAREASNVDTSSELVNMIVAQRNYQANSQTIKTQDQILQTVMSMKS</sequence>
<evidence type="ECO:0000259" key="7">
    <source>
        <dbReference type="Pfam" id="PF06429"/>
    </source>
</evidence>
<accession>A0A348HFH4</accession>
<feature type="domain" description="Flagellar hook protein FlgE D2" evidence="8">
    <location>
        <begin position="149"/>
        <end position="260"/>
    </location>
</feature>
<dbReference type="PANTHER" id="PTHR30435:SF1">
    <property type="entry name" value="FLAGELLAR HOOK PROTEIN FLGE"/>
    <property type="match status" value="1"/>
</dbReference>
<evidence type="ECO:0000259" key="8">
    <source>
        <dbReference type="Pfam" id="PF07559"/>
    </source>
</evidence>
<evidence type="ECO:0000313" key="11">
    <source>
        <dbReference type="Proteomes" id="UP000267342"/>
    </source>
</evidence>
<dbReference type="KEGG" id="zpl:ZBT109_1620"/>
<name>A0A348HFH4_9GAMM</name>
<dbReference type="InterPro" id="IPR037058">
    <property type="entry name" value="Falgellar_hook_FlgE_sf"/>
</dbReference>
<keyword evidence="10" id="KW-0282">Flagellum</keyword>
<comment type="subcellular location">
    <subcellularLocation>
        <location evidence="1 5">Bacterial flagellum basal body</location>
    </subcellularLocation>
</comment>
<dbReference type="SUPFAM" id="SSF117143">
    <property type="entry name" value="Flagellar hook protein flgE"/>
    <property type="match status" value="1"/>
</dbReference>
<dbReference type="STRING" id="1123510.GCA_000620025_02434"/>
<evidence type="ECO:0000256" key="1">
    <source>
        <dbReference type="ARBA" id="ARBA00004117"/>
    </source>
</evidence>
<keyword evidence="4 5" id="KW-0975">Bacterial flagellum</keyword>
<dbReference type="InterPro" id="IPR037925">
    <property type="entry name" value="FlgE/F/G-like"/>
</dbReference>
<dbReference type="PANTHER" id="PTHR30435">
    <property type="entry name" value="FLAGELLAR PROTEIN"/>
    <property type="match status" value="1"/>
</dbReference>
<dbReference type="RefSeq" id="WP_027705471.1">
    <property type="nucleotide sequence ID" value="NZ_AP018933.1"/>
</dbReference>
<dbReference type="EMBL" id="AP018933">
    <property type="protein sequence ID" value="BBG30376.1"/>
    <property type="molecule type" value="Genomic_DNA"/>
</dbReference>
<dbReference type="InterPro" id="IPR020013">
    <property type="entry name" value="Flagellar_FlgE/F/G"/>
</dbReference>
<organism evidence="10 11">
    <name type="scientific">Zymobacter palmae</name>
    <dbReference type="NCBI Taxonomy" id="33074"/>
    <lineage>
        <taxon>Bacteria</taxon>
        <taxon>Pseudomonadati</taxon>
        <taxon>Pseudomonadota</taxon>
        <taxon>Gammaproteobacteria</taxon>
        <taxon>Oceanospirillales</taxon>
        <taxon>Halomonadaceae</taxon>
        <taxon>Zymobacter group</taxon>
        <taxon>Zymobacter</taxon>
    </lineage>
</organism>
<evidence type="ECO:0000256" key="3">
    <source>
        <dbReference type="ARBA" id="ARBA00019015"/>
    </source>
</evidence>
<feature type="domain" description="Flagellar basal-body/hook protein C-terminal" evidence="7">
    <location>
        <begin position="336"/>
        <end position="378"/>
    </location>
</feature>
<dbReference type="Pfam" id="PF07559">
    <property type="entry name" value="FlgE_D2"/>
    <property type="match status" value="1"/>
</dbReference>
<reference evidence="10 11" key="1">
    <citation type="submission" date="2018-09" db="EMBL/GenBank/DDBJ databases">
        <title>Zymobacter palmae IAM14233 (=T109) whole genome analysis.</title>
        <authorList>
            <person name="Yanase H."/>
        </authorList>
    </citation>
    <scope>NUCLEOTIDE SEQUENCE [LARGE SCALE GENOMIC DNA]</scope>
    <source>
        <strain evidence="10 11">IAM14233</strain>
    </source>
</reference>
<evidence type="ECO:0000256" key="4">
    <source>
        <dbReference type="ARBA" id="ARBA00023143"/>
    </source>
</evidence>
<keyword evidence="10" id="KW-0969">Cilium</keyword>
<keyword evidence="11" id="KW-1185">Reference proteome</keyword>
<evidence type="ECO:0000313" key="10">
    <source>
        <dbReference type="EMBL" id="BBG30376.1"/>
    </source>
</evidence>
<evidence type="ECO:0000256" key="5">
    <source>
        <dbReference type="RuleBase" id="RU362116"/>
    </source>
</evidence>
<dbReference type="Pfam" id="PF22692">
    <property type="entry name" value="LlgE_F_G_D1"/>
    <property type="match status" value="1"/>
</dbReference>
<dbReference type="GO" id="GO:0071978">
    <property type="term" value="P:bacterial-type flagellum-dependent swarming motility"/>
    <property type="evidence" value="ECO:0007669"/>
    <property type="project" value="TreeGrafter"/>
</dbReference>
<dbReference type="InterPro" id="IPR010930">
    <property type="entry name" value="Flg_bb/hook_C_dom"/>
</dbReference>
<dbReference type="GO" id="GO:0005829">
    <property type="term" value="C:cytosol"/>
    <property type="evidence" value="ECO:0007669"/>
    <property type="project" value="TreeGrafter"/>
</dbReference>
<dbReference type="InterPro" id="IPR011491">
    <property type="entry name" value="FlgE_D2"/>
</dbReference>
<protein>
    <recommendedName>
        <fullName evidence="3 5">Flagellar hook protein FlgE</fullName>
    </recommendedName>
</protein>
<gene>
    <name evidence="10" type="ORF">ZBT109_1620</name>
</gene>
<proteinExistence type="inferred from homology"/>
<comment type="function">
    <text evidence="5">A flexible structure which links the flagellar filament to the drive apparatus in the basal body.</text>
</comment>
<feature type="domain" description="Flagellar hook protein FlgE/F/G-like D1" evidence="9">
    <location>
        <begin position="75"/>
        <end position="136"/>
    </location>
</feature>
<dbReference type="GO" id="GO:0009425">
    <property type="term" value="C:bacterial-type flagellum basal body"/>
    <property type="evidence" value="ECO:0007669"/>
    <property type="project" value="UniProtKB-SubCell"/>
</dbReference>
<dbReference type="NCBIfam" id="TIGR03506">
    <property type="entry name" value="FlgEFG_subfam"/>
    <property type="match status" value="1"/>
</dbReference>
<dbReference type="Pfam" id="PF06429">
    <property type="entry name" value="Flg_bbr_C"/>
    <property type="match status" value="1"/>
</dbReference>
<evidence type="ECO:0000259" key="6">
    <source>
        <dbReference type="Pfam" id="PF00460"/>
    </source>
</evidence>
<dbReference type="Gene3D" id="2.60.98.20">
    <property type="entry name" value="Flagellar hook protein FlgE"/>
    <property type="match status" value="1"/>
</dbReference>
<dbReference type="OrthoDB" id="8578401at2"/>
<dbReference type="InterPro" id="IPR001444">
    <property type="entry name" value="Flag_bb_rod_N"/>
</dbReference>
<evidence type="ECO:0000256" key="2">
    <source>
        <dbReference type="ARBA" id="ARBA00009677"/>
    </source>
</evidence>
<feature type="domain" description="Flagellar basal body rod protein N-terminal" evidence="6">
    <location>
        <begin position="6"/>
        <end position="33"/>
    </location>
</feature>
<comment type="similarity">
    <text evidence="2 5">Belongs to the flagella basal body rod proteins family.</text>
</comment>
<evidence type="ECO:0000259" key="9">
    <source>
        <dbReference type="Pfam" id="PF22692"/>
    </source>
</evidence>
<dbReference type="GO" id="GO:0009424">
    <property type="term" value="C:bacterial-type flagellum hook"/>
    <property type="evidence" value="ECO:0007669"/>
    <property type="project" value="TreeGrafter"/>
</dbReference>
<keyword evidence="10" id="KW-0966">Cell projection</keyword>
<dbReference type="InterPro" id="IPR053967">
    <property type="entry name" value="LlgE_F_G-like_D1"/>
</dbReference>
<dbReference type="Proteomes" id="UP000267342">
    <property type="component" value="Chromosome"/>
</dbReference>